<dbReference type="InterPro" id="IPR035938">
    <property type="entry name" value="Hemerythrin-like_sf"/>
</dbReference>
<name>A0A844B458_9BURK</name>
<dbReference type="RefSeq" id="WP_070401265.1">
    <property type="nucleotide sequence ID" value="NZ_WJBU01000027.1"/>
</dbReference>
<dbReference type="PANTHER" id="PTHR37164:SF1">
    <property type="entry name" value="BACTERIOHEMERYTHRIN"/>
    <property type="match status" value="1"/>
</dbReference>
<dbReference type="CDD" id="cd12107">
    <property type="entry name" value="Hemerythrin"/>
    <property type="match status" value="1"/>
</dbReference>
<evidence type="ECO:0000259" key="4">
    <source>
        <dbReference type="Pfam" id="PF01814"/>
    </source>
</evidence>
<comment type="caution">
    <text evidence="5">The sequence shown here is derived from an EMBL/GenBank/DDBJ whole genome shotgun (WGS) entry which is preliminary data.</text>
</comment>
<dbReference type="Proteomes" id="UP000487350">
    <property type="component" value="Unassembled WGS sequence"/>
</dbReference>
<dbReference type="GO" id="GO:0046872">
    <property type="term" value="F:metal ion binding"/>
    <property type="evidence" value="ECO:0007669"/>
    <property type="project" value="UniProtKB-KW"/>
</dbReference>
<organism evidence="5 6">
    <name type="scientific">Caenimonas koreensis DSM 17982</name>
    <dbReference type="NCBI Taxonomy" id="1121255"/>
    <lineage>
        <taxon>Bacteria</taxon>
        <taxon>Pseudomonadati</taxon>
        <taxon>Pseudomonadota</taxon>
        <taxon>Betaproteobacteria</taxon>
        <taxon>Burkholderiales</taxon>
        <taxon>Comamonadaceae</taxon>
        <taxon>Caenimonas</taxon>
    </lineage>
</organism>
<reference evidence="5 6" key="1">
    <citation type="submission" date="2019-11" db="EMBL/GenBank/DDBJ databases">
        <title>Caenimonas koreensis gen. nov., sp. nov., isolated from activated sludge.</title>
        <authorList>
            <person name="Seung H.R."/>
        </authorList>
    </citation>
    <scope>NUCLEOTIDE SEQUENCE [LARGE SCALE GENOMIC DNA]</scope>
    <source>
        <strain evidence="5 6">EMB320</strain>
    </source>
</reference>
<dbReference type="SUPFAM" id="SSF47188">
    <property type="entry name" value="Hemerythrin-like"/>
    <property type="match status" value="1"/>
</dbReference>
<accession>A0A844B458</accession>
<dbReference type="OrthoDB" id="5296936at2"/>
<evidence type="ECO:0000256" key="1">
    <source>
        <dbReference type="ARBA" id="ARBA00010587"/>
    </source>
</evidence>
<dbReference type="Gene3D" id="1.20.120.50">
    <property type="entry name" value="Hemerythrin-like"/>
    <property type="match status" value="1"/>
</dbReference>
<keyword evidence="2" id="KW-0479">Metal-binding</keyword>
<dbReference type="AlphaFoldDB" id="A0A844B458"/>
<gene>
    <name evidence="5" type="ORF">GHT07_20080</name>
</gene>
<keyword evidence="3" id="KW-0408">Iron</keyword>
<protein>
    <recommendedName>
        <fullName evidence="4">Hemerythrin-like domain-containing protein</fullName>
    </recommendedName>
</protein>
<evidence type="ECO:0000256" key="3">
    <source>
        <dbReference type="ARBA" id="ARBA00023004"/>
    </source>
</evidence>
<feature type="domain" description="Hemerythrin-like" evidence="4">
    <location>
        <begin position="10"/>
        <end position="122"/>
    </location>
</feature>
<evidence type="ECO:0000256" key="2">
    <source>
        <dbReference type="ARBA" id="ARBA00022723"/>
    </source>
</evidence>
<dbReference type="EMBL" id="WJBU01000027">
    <property type="protein sequence ID" value="MRD49578.1"/>
    <property type="molecule type" value="Genomic_DNA"/>
</dbReference>
<dbReference type="InterPro" id="IPR012312">
    <property type="entry name" value="Hemerythrin-like"/>
</dbReference>
<dbReference type="PANTHER" id="PTHR37164">
    <property type="entry name" value="BACTERIOHEMERYTHRIN"/>
    <property type="match status" value="1"/>
</dbReference>
<dbReference type="Pfam" id="PF01814">
    <property type="entry name" value="Hemerythrin"/>
    <property type="match status" value="1"/>
</dbReference>
<evidence type="ECO:0000313" key="5">
    <source>
        <dbReference type="EMBL" id="MRD49578.1"/>
    </source>
</evidence>
<comment type="similarity">
    <text evidence="1">Belongs to the hemerythrin family.</text>
</comment>
<keyword evidence="6" id="KW-1185">Reference proteome</keyword>
<evidence type="ECO:0000313" key="6">
    <source>
        <dbReference type="Proteomes" id="UP000487350"/>
    </source>
</evidence>
<sequence>MDKSELKLGEETLDRDHEELHALITRLLGASADDMVPALDALRAHAAQHFAMEDEHLRDMKDGNSKCHLDEHANVLKSFDEVREVLVGAAHPPEMKQRVVQSLSVELLDWLPHHVQEMDAGVATYRSKQRFGGAPVQISRRPKA</sequence>
<dbReference type="InterPro" id="IPR012827">
    <property type="entry name" value="Hemerythrin_metal-bd"/>
</dbReference>
<dbReference type="InterPro" id="IPR050669">
    <property type="entry name" value="Hemerythrin"/>
</dbReference>
<dbReference type="NCBIfam" id="TIGR02481">
    <property type="entry name" value="hemeryth_dom"/>
    <property type="match status" value="1"/>
</dbReference>
<proteinExistence type="inferred from homology"/>